<name>A0A2H3BM05_9AGAR</name>
<keyword evidence="2" id="KW-1185">Reference proteome</keyword>
<evidence type="ECO:0000313" key="1">
    <source>
        <dbReference type="EMBL" id="PBK70690.1"/>
    </source>
</evidence>
<dbReference type="EMBL" id="KZ293425">
    <property type="protein sequence ID" value="PBK70690.1"/>
    <property type="molecule type" value="Genomic_DNA"/>
</dbReference>
<protein>
    <submittedName>
        <fullName evidence="1">Uncharacterized protein</fullName>
    </submittedName>
</protein>
<reference evidence="2" key="1">
    <citation type="journal article" date="2017" name="Nat. Ecol. Evol.">
        <title>Genome expansion and lineage-specific genetic innovations in the forest pathogenic fungi Armillaria.</title>
        <authorList>
            <person name="Sipos G."/>
            <person name="Prasanna A.N."/>
            <person name="Walter M.C."/>
            <person name="O'Connor E."/>
            <person name="Balint B."/>
            <person name="Krizsan K."/>
            <person name="Kiss B."/>
            <person name="Hess J."/>
            <person name="Varga T."/>
            <person name="Slot J."/>
            <person name="Riley R."/>
            <person name="Boka B."/>
            <person name="Rigling D."/>
            <person name="Barry K."/>
            <person name="Lee J."/>
            <person name="Mihaltcheva S."/>
            <person name="LaButti K."/>
            <person name="Lipzen A."/>
            <person name="Waldron R."/>
            <person name="Moloney N.M."/>
            <person name="Sperisen C."/>
            <person name="Kredics L."/>
            <person name="Vagvoelgyi C."/>
            <person name="Patrignani A."/>
            <person name="Fitzpatrick D."/>
            <person name="Nagy I."/>
            <person name="Doyle S."/>
            <person name="Anderson J.B."/>
            <person name="Grigoriev I.V."/>
            <person name="Gueldener U."/>
            <person name="Muensterkoetter M."/>
            <person name="Nagy L.G."/>
        </authorList>
    </citation>
    <scope>NUCLEOTIDE SEQUENCE [LARGE SCALE GENOMIC DNA]</scope>
    <source>
        <strain evidence="2">28-4</strain>
    </source>
</reference>
<evidence type="ECO:0000313" key="2">
    <source>
        <dbReference type="Proteomes" id="UP000218334"/>
    </source>
</evidence>
<organism evidence="1 2">
    <name type="scientific">Armillaria solidipes</name>
    <dbReference type="NCBI Taxonomy" id="1076256"/>
    <lineage>
        <taxon>Eukaryota</taxon>
        <taxon>Fungi</taxon>
        <taxon>Dikarya</taxon>
        <taxon>Basidiomycota</taxon>
        <taxon>Agaricomycotina</taxon>
        <taxon>Agaricomycetes</taxon>
        <taxon>Agaricomycetidae</taxon>
        <taxon>Agaricales</taxon>
        <taxon>Marasmiineae</taxon>
        <taxon>Physalacriaceae</taxon>
        <taxon>Armillaria</taxon>
    </lineage>
</organism>
<gene>
    <name evidence="1" type="ORF">ARMSODRAFT_955426</name>
</gene>
<dbReference type="AlphaFoldDB" id="A0A2H3BM05"/>
<accession>A0A2H3BM05</accession>
<sequence>MTAFPLYPMKSLYSARHTQQCDHNGMSLRGHSTWFAMSGLWARPFLIGTLCR</sequence>
<proteinExistence type="predicted"/>
<dbReference type="Proteomes" id="UP000218334">
    <property type="component" value="Unassembled WGS sequence"/>
</dbReference>